<dbReference type="EMBL" id="JANBUM010000126">
    <property type="protein sequence ID" value="KAJ2783973.1"/>
    <property type="molecule type" value="Genomic_DNA"/>
</dbReference>
<dbReference type="SMART" id="SM00533">
    <property type="entry name" value="MUTSd"/>
    <property type="match status" value="1"/>
</dbReference>
<proteinExistence type="inferred from homology"/>
<dbReference type="Gene3D" id="3.30.420.110">
    <property type="entry name" value="MutS, connector domain"/>
    <property type="match status" value="1"/>
</dbReference>
<evidence type="ECO:0000256" key="1">
    <source>
        <dbReference type="ARBA" id="ARBA00006271"/>
    </source>
</evidence>
<sequence length="1232" mass="131632">MPPATPSGTPKAARTQTSLFSFFATPKKSARKDSQDALLDDAASMIDDAMLDEVAQAEQTQAQNQNHTQGTKRKSQPVYREDSEDEHSVDDGPDDDGDDDYAPDRAQPGRTIADSDDDEVLTDAVPSPPASDAESEPPSPAPKRLRSGGSSARLASGSSDGPALIGMLSNRRSKLTTASSDGSALINMFSAGGSSAPPTSPSLARTTTALSSLSVASAKQQRAASFAKKNEQRYAWLEDVRDAQGVRPGEPGYDPRTLLVPRSAWQQFSPFERQYWEIKSTHWDTVVFFKKGKFYELYENDASIGHQEFDLKMTDRVNMRMAGVPEASFDHWVAQFLARGYKVARVDQLESKLAKDMRERASGARKGDGLVARELTSVLTPATLVDPALLAHDLATYCLALVEAATADGGASFGVAFVDAATAQFHLATIEDDDADRSALETLLVQLNPREVVHVRGSGDLCAADADGMAGLTPATWRVLKSACTATTDFVALAARREFWDAASTRREIEQANYFEGAEWPPALQRAAESPQPLALAAVGGLLSYLRSLRLDRGLASLANFADYAPTQAASSLVLDGPALSSLDVLAVAADRSAAAAATQHQQQAGTLFALVDHTRTAFGRRLLRRWTCYPLRDAAAIDARLDVVDYLLAAPDAADALTDALAPLPDIERGLSRIHAGRCRVADFLGVLEGLDACTRMAAALQRSADETPAQPLPARIAALLAAFPAAELGEALADVHSAFDATPAAAEGRLVPHAGGDAPFDEVCAQISELNAWLDAHLREMRTQLKCPGAVYRHMGKEPYQLELPAATRVPSSFLRLSATKAVARYWSPELRDTVQRRAEALETRSLVLDGFQTRLYARFDRHYALAMRAVSVVAELDCLLALARASAALGAPSCRPTILRDAGAGYVEFRDLRHPCVAPTAAGGFVANDVVLGSRTQDDGAASAILLTGPNMGGKSTLLRQLCCAVVLAQLGCHVPARSAVLRPVDRLFTRIGARDSLVAGRSTFMVEMAETAAILRHATPASLVVLDELGRGTSTHDGEAVAFAVLHALCARLGCLAIFSTHYGLLADAMHAHPRLRPMSMACSVDEARHRVTFLYRLVDGIAHKSHGMNVAAMAGVPLPIVHRAAAVAERFEAEVKGKKLLSQSEKPEQAPDAEPEPPLAALSDFANLLRMASLQSAANGDAAAEAADSLAPVGGPQAARRANENQYWRCIVDHLCRSVPPPTAANN</sequence>
<comment type="similarity">
    <text evidence="1 6 7">Belongs to the DNA mismatch repair MutS family.</text>
</comment>
<dbReference type="SUPFAM" id="SSF52540">
    <property type="entry name" value="P-loop containing nucleoside triphosphate hydrolases"/>
    <property type="match status" value="1"/>
</dbReference>
<dbReference type="Pfam" id="PF05188">
    <property type="entry name" value="MutS_II"/>
    <property type="match status" value="1"/>
</dbReference>
<reference evidence="10" key="1">
    <citation type="submission" date="2022-07" db="EMBL/GenBank/DDBJ databases">
        <title>Phylogenomic reconstructions and comparative analyses of Kickxellomycotina fungi.</title>
        <authorList>
            <person name="Reynolds N.K."/>
            <person name="Stajich J.E."/>
            <person name="Barry K."/>
            <person name="Grigoriev I.V."/>
            <person name="Crous P."/>
            <person name="Smith M.E."/>
        </authorList>
    </citation>
    <scope>NUCLEOTIDE SEQUENCE</scope>
    <source>
        <strain evidence="10">BCRC 34489</strain>
    </source>
</reference>
<protein>
    <recommendedName>
        <fullName evidence="6">DNA mismatch repair protein</fullName>
    </recommendedName>
</protein>
<dbReference type="PROSITE" id="PS00486">
    <property type="entry name" value="DNA_MISMATCH_REPAIR_2"/>
    <property type="match status" value="1"/>
</dbReference>
<comment type="function">
    <text evidence="6 7">Component of the post-replicative DNA mismatch repair system (MMR).</text>
</comment>
<dbReference type="InterPro" id="IPR016151">
    <property type="entry name" value="DNA_mismatch_repair_MutS_N"/>
</dbReference>
<dbReference type="Pfam" id="PF00488">
    <property type="entry name" value="MutS_V"/>
    <property type="match status" value="1"/>
</dbReference>
<dbReference type="PANTHER" id="PTHR11361:SF148">
    <property type="entry name" value="DNA MISMATCH REPAIR PROTEIN MSH6"/>
    <property type="match status" value="1"/>
</dbReference>
<dbReference type="PIRSF" id="PIRSF037677">
    <property type="entry name" value="DNA_mis_repair_Msh6"/>
    <property type="match status" value="1"/>
</dbReference>
<keyword evidence="3 6" id="KW-0227">DNA damage</keyword>
<dbReference type="SUPFAM" id="SSF55271">
    <property type="entry name" value="DNA repair protein MutS, domain I"/>
    <property type="match status" value="1"/>
</dbReference>
<feature type="compositionally biased region" description="Low complexity" evidence="8">
    <location>
        <begin position="147"/>
        <end position="159"/>
    </location>
</feature>
<dbReference type="GO" id="GO:0030983">
    <property type="term" value="F:mismatched DNA binding"/>
    <property type="evidence" value="ECO:0007669"/>
    <property type="project" value="UniProtKB-UniRule"/>
</dbReference>
<feature type="compositionally biased region" description="Low complexity" evidence="8">
    <location>
        <begin position="56"/>
        <end position="69"/>
    </location>
</feature>
<evidence type="ECO:0000256" key="3">
    <source>
        <dbReference type="ARBA" id="ARBA00022763"/>
    </source>
</evidence>
<feature type="region of interest" description="Disordered" evidence="8">
    <location>
        <begin position="1143"/>
        <end position="1164"/>
    </location>
</feature>
<dbReference type="PANTHER" id="PTHR11361">
    <property type="entry name" value="DNA MISMATCH REPAIR PROTEIN MUTS FAMILY MEMBER"/>
    <property type="match status" value="1"/>
</dbReference>
<dbReference type="InterPro" id="IPR017261">
    <property type="entry name" value="DNA_mismatch_repair_MutS/MSH"/>
</dbReference>
<evidence type="ECO:0000313" key="10">
    <source>
        <dbReference type="EMBL" id="KAJ2783973.1"/>
    </source>
</evidence>
<dbReference type="OrthoDB" id="10252754at2759"/>
<accession>A0A9W8HD07</accession>
<evidence type="ECO:0000256" key="2">
    <source>
        <dbReference type="ARBA" id="ARBA00022741"/>
    </source>
</evidence>
<dbReference type="GO" id="GO:0005524">
    <property type="term" value="F:ATP binding"/>
    <property type="evidence" value="ECO:0007669"/>
    <property type="project" value="UniProtKB-UniRule"/>
</dbReference>
<feature type="compositionally biased region" description="Acidic residues" evidence="8">
    <location>
        <begin position="82"/>
        <end position="101"/>
    </location>
</feature>
<feature type="domain" description="DNA mismatch repair proteins mutS family" evidence="9">
    <location>
        <begin position="1026"/>
        <end position="1042"/>
    </location>
</feature>
<dbReference type="InterPro" id="IPR000432">
    <property type="entry name" value="DNA_mismatch_repair_MutS_C"/>
</dbReference>
<dbReference type="Gene3D" id="3.40.1170.10">
    <property type="entry name" value="DNA repair protein MutS, domain I"/>
    <property type="match status" value="1"/>
</dbReference>
<gene>
    <name evidence="10" type="primary">MSH6</name>
    <name evidence="10" type="ORF">GGI15_002403</name>
</gene>
<dbReference type="FunFam" id="3.40.1170.10:FF:000002">
    <property type="entry name" value="DNA mismatch repair protein"/>
    <property type="match status" value="1"/>
</dbReference>
<evidence type="ECO:0000256" key="5">
    <source>
        <dbReference type="ARBA" id="ARBA00023125"/>
    </source>
</evidence>
<dbReference type="FunFam" id="1.10.1420.10:FF:000005">
    <property type="entry name" value="DNA mismatch repair protein"/>
    <property type="match status" value="1"/>
</dbReference>
<keyword evidence="11" id="KW-1185">Reference proteome</keyword>
<evidence type="ECO:0000256" key="8">
    <source>
        <dbReference type="SAM" id="MobiDB-lite"/>
    </source>
</evidence>
<dbReference type="SMART" id="SM00534">
    <property type="entry name" value="MUTSac"/>
    <property type="match status" value="1"/>
</dbReference>
<dbReference type="Pfam" id="PF05192">
    <property type="entry name" value="MutS_III"/>
    <property type="match status" value="1"/>
</dbReference>
<dbReference type="NCBIfam" id="NF003810">
    <property type="entry name" value="PRK05399.1"/>
    <property type="match status" value="1"/>
</dbReference>
<evidence type="ECO:0000256" key="6">
    <source>
        <dbReference type="PIRNR" id="PIRNR037677"/>
    </source>
</evidence>
<dbReference type="InterPro" id="IPR007695">
    <property type="entry name" value="DNA_mismatch_repair_MutS-lik_N"/>
</dbReference>
<evidence type="ECO:0000256" key="4">
    <source>
        <dbReference type="ARBA" id="ARBA00022840"/>
    </source>
</evidence>
<keyword evidence="4 6" id="KW-0067">ATP-binding</keyword>
<comment type="caution">
    <text evidence="10">The sequence shown here is derived from an EMBL/GenBank/DDBJ whole genome shotgun (WGS) entry which is preliminary data.</text>
</comment>
<dbReference type="Gene3D" id="1.10.1420.10">
    <property type="match status" value="2"/>
</dbReference>
<feature type="region of interest" description="Disordered" evidence="8">
    <location>
        <begin position="51"/>
        <end position="166"/>
    </location>
</feature>
<dbReference type="InterPro" id="IPR036678">
    <property type="entry name" value="MutS_con_dom_sf"/>
</dbReference>
<keyword evidence="2 6" id="KW-0547">Nucleotide-binding</keyword>
<dbReference type="GO" id="GO:0032301">
    <property type="term" value="C:MutSalpha complex"/>
    <property type="evidence" value="ECO:0007669"/>
    <property type="project" value="TreeGrafter"/>
</dbReference>
<dbReference type="Gene3D" id="3.40.50.300">
    <property type="entry name" value="P-loop containing nucleotide triphosphate hydrolases"/>
    <property type="match status" value="1"/>
</dbReference>
<dbReference type="Pfam" id="PF01624">
    <property type="entry name" value="MutS_I"/>
    <property type="match status" value="1"/>
</dbReference>
<dbReference type="InterPro" id="IPR007861">
    <property type="entry name" value="DNA_mismatch_repair_MutS_clamp"/>
</dbReference>
<dbReference type="InterPro" id="IPR045076">
    <property type="entry name" value="MutS"/>
</dbReference>
<organism evidence="10 11">
    <name type="scientific">Coemansia interrupta</name>
    <dbReference type="NCBI Taxonomy" id="1126814"/>
    <lineage>
        <taxon>Eukaryota</taxon>
        <taxon>Fungi</taxon>
        <taxon>Fungi incertae sedis</taxon>
        <taxon>Zoopagomycota</taxon>
        <taxon>Kickxellomycotina</taxon>
        <taxon>Kickxellomycetes</taxon>
        <taxon>Kickxellales</taxon>
        <taxon>Kickxellaceae</taxon>
        <taxon>Coemansia</taxon>
    </lineage>
</organism>
<dbReference type="InterPro" id="IPR007696">
    <property type="entry name" value="DNA_mismatch_repair_MutS_core"/>
</dbReference>
<dbReference type="SUPFAM" id="SSF53150">
    <property type="entry name" value="DNA repair protein MutS, domain II"/>
    <property type="match status" value="1"/>
</dbReference>
<evidence type="ECO:0000259" key="9">
    <source>
        <dbReference type="PROSITE" id="PS00486"/>
    </source>
</evidence>
<dbReference type="GO" id="GO:0140664">
    <property type="term" value="F:ATP-dependent DNA damage sensor activity"/>
    <property type="evidence" value="ECO:0007669"/>
    <property type="project" value="InterPro"/>
</dbReference>
<dbReference type="InterPro" id="IPR007860">
    <property type="entry name" value="DNA_mmatch_repair_MutS_con_dom"/>
</dbReference>
<keyword evidence="6 7" id="KW-0234">DNA repair</keyword>
<dbReference type="SUPFAM" id="SSF48334">
    <property type="entry name" value="DNA repair protein MutS, domain III"/>
    <property type="match status" value="1"/>
</dbReference>
<dbReference type="InterPro" id="IPR036187">
    <property type="entry name" value="DNA_mismatch_repair_MutS_sf"/>
</dbReference>
<dbReference type="InterPro" id="IPR027417">
    <property type="entry name" value="P-loop_NTPase"/>
</dbReference>
<evidence type="ECO:0000256" key="7">
    <source>
        <dbReference type="RuleBase" id="RU003756"/>
    </source>
</evidence>
<dbReference type="Pfam" id="PF05190">
    <property type="entry name" value="MutS_IV"/>
    <property type="match status" value="1"/>
</dbReference>
<dbReference type="AlphaFoldDB" id="A0A9W8HD07"/>
<evidence type="ECO:0000313" key="11">
    <source>
        <dbReference type="Proteomes" id="UP001140172"/>
    </source>
</evidence>
<name>A0A9W8HD07_9FUNG</name>
<keyword evidence="5 6" id="KW-0238">DNA-binding</keyword>
<dbReference type="GO" id="GO:0006298">
    <property type="term" value="P:mismatch repair"/>
    <property type="evidence" value="ECO:0007669"/>
    <property type="project" value="InterPro"/>
</dbReference>
<dbReference type="Proteomes" id="UP001140172">
    <property type="component" value="Unassembled WGS sequence"/>
</dbReference>